<keyword evidence="1" id="KW-1185">Reference proteome</keyword>
<gene>
    <name evidence="2" type="primary">LOC115881054</name>
</gene>
<protein>
    <submittedName>
        <fullName evidence="2">Uncharacterized protein LOC115881054</fullName>
    </submittedName>
</protein>
<sequence>MVIPEVEEVLIKYKKQEEKIQSILKTDNTTKQDASLSHLNKSQPIRISFEEAQIRNKQILKELEFVKGNLRSKAIFSPTELQWEKVCQDYQKNPSLPVKTWHCHLPVFV</sequence>
<dbReference type="Proteomes" id="UP000504635">
    <property type="component" value="Unplaced"/>
</dbReference>
<dbReference type="GeneID" id="115881054"/>
<organism evidence="1 2">
    <name type="scientific">Sitophilus oryzae</name>
    <name type="common">Rice weevil</name>
    <name type="synonym">Curculio oryzae</name>
    <dbReference type="NCBI Taxonomy" id="7048"/>
    <lineage>
        <taxon>Eukaryota</taxon>
        <taxon>Metazoa</taxon>
        <taxon>Ecdysozoa</taxon>
        <taxon>Arthropoda</taxon>
        <taxon>Hexapoda</taxon>
        <taxon>Insecta</taxon>
        <taxon>Pterygota</taxon>
        <taxon>Neoptera</taxon>
        <taxon>Endopterygota</taxon>
        <taxon>Coleoptera</taxon>
        <taxon>Polyphaga</taxon>
        <taxon>Cucujiformia</taxon>
        <taxon>Curculionidae</taxon>
        <taxon>Dryophthorinae</taxon>
        <taxon>Sitophilus</taxon>
    </lineage>
</organism>
<reference evidence="2" key="1">
    <citation type="submission" date="2025-08" db="UniProtKB">
        <authorList>
            <consortium name="RefSeq"/>
        </authorList>
    </citation>
    <scope>IDENTIFICATION</scope>
    <source>
        <tissue evidence="2">Gonads</tissue>
    </source>
</reference>
<proteinExistence type="predicted"/>
<dbReference type="KEGG" id="soy:115881054"/>
<dbReference type="AlphaFoldDB" id="A0A6J2XUN1"/>
<dbReference type="InParanoid" id="A0A6J2XUN1"/>
<dbReference type="OrthoDB" id="7731029at2759"/>
<accession>A0A6J2XUN1</accession>
<evidence type="ECO:0000313" key="2">
    <source>
        <dbReference type="RefSeq" id="XP_030754274.1"/>
    </source>
</evidence>
<dbReference type="RefSeq" id="XP_030754274.1">
    <property type="nucleotide sequence ID" value="XM_030898414.1"/>
</dbReference>
<name>A0A6J2XUN1_SITOR</name>
<evidence type="ECO:0000313" key="1">
    <source>
        <dbReference type="Proteomes" id="UP000504635"/>
    </source>
</evidence>